<dbReference type="PROSITE" id="PS50893">
    <property type="entry name" value="ABC_TRANSPORTER_2"/>
    <property type="match status" value="1"/>
</dbReference>
<dbReference type="InterPro" id="IPR003593">
    <property type="entry name" value="AAA+_ATPase"/>
</dbReference>
<keyword evidence="3 5" id="KW-0067">ATP-binding</keyword>
<evidence type="ECO:0000313" key="5">
    <source>
        <dbReference type="EMBL" id="VEH69226.1"/>
    </source>
</evidence>
<dbReference type="GO" id="GO:0005524">
    <property type="term" value="F:ATP binding"/>
    <property type="evidence" value="ECO:0007669"/>
    <property type="project" value="UniProtKB-KW"/>
</dbReference>
<dbReference type="SMART" id="SM00382">
    <property type="entry name" value="AAA"/>
    <property type="match status" value="1"/>
</dbReference>
<keyword evidence="5" id="KW-0378">Hydrolase</keyword>
<evidence type="ECO:0000256" key="1">
    <source>
        <dbReference type="ARBA" id="ARBA00022448"/>
    </source>
</evidence>
<dbReference type="InterPro" id="IPR003439">
    <property type="entry name" value="ABC_transporter-like_ATP-bd"/>
</dbReference>
<organism evidence="5 6">
    <name type="scientific">Arachnia propionica</name>
    <dbReference type="NCBI Taxonomy" id="1750"/>
    <lineage>
        <taxon>Bacteria</taxon>
        <taxon>Bacillati</taxon>
        <taxon>Actinomycetota</taxon>
        <taxon>Actinomycetes</taxon>
        <taxon>Propionibacteriales</taxon>
        <taxon>Propionibacteriaceae</taxon>
        <taxon>Arachnia</taxon>
    </lineage>
</organism>
<feature type="domain" description="ABC transporter" evidence="4">
    <location>
        <begin position="2"/>
        <end position="235"/>
    </location>
</feature>
<dbReference type="GeneID" id="64405987"/>
<dbReference type="GO" id="GO:0016887">
    <property type="term" value="F:ATP hydrolysis activity"/>
    <property type="evidence" value="ECO:0007669"/>
    <property type="project" value="InterPro"/>
</dbReference>
<dbReference type="PANTHER" id="PTHR24220">
    <property type="entry name" value="IMPORT ATP-BINDING PROTEIN"/>
    <property type="match status" value="1"/>
</dbReference>
<dbReference type="InterPro" id="IPR017871">
    <property type="entry name" value="ABC_transporter-like_CS"/>
</dbReference>
<dbReference type="InterPro" id="IPR027417">
    <property type="entry name" value="P-loop_NTPase"/>
</dbReference>
<gene>
    <name evidence="5" type="primary">macB_3</name>
    <name evidence="5" type="ORF">NCTC12967_00490</name>
</gene>
<reference evidence="5 6" key="1">
    <citation type="submission" date="2018-12" db="EMBL/GenBank/DDBJ databases">
        <authorList>
            <consortium name="Pathogen Informatics"/>
        </authorList>
    </citation>
    <scope>NUCLEOTIDE SEQUENCE [LARGE SCALE GENOMIC DNA]</scope>
    <source>
        <strain evidence="5 6">NCTC12967</strain>
    </source>
</reference>
<dbReference type="Pfam" id="PF00005">
    <property type="entry name" value="ABC_tran"/>
    <property type="match status" value="1"/>
</dbReference>
<sequence length="236" mass="25045">MLKTVDLSKRFGGNNLVLDGVSVAFDEASVTAIMGPSGSGKTTLLHCLSGMLRATSGKVLLDGVDITGLGRRRLDALRRTSFGFIFQDYNLIDALTAVQNVRLPSLFGGAEVTEPRAREMLALVGLSGLENRYPAELSGGQRQRVAIARALAAERRVVFADEPTGALDSASRREVLEHFAALPALGSTVVVVTHDPTVAAAASRVLFLYDGVIVDDRSGLGARDIAARLTDLEARP</sequence>
<dbReference type="GO" id="GO:0005886">
    <property type="term" value="C:plasma membrane"/>
    <property type="evidence" value="ECO:0007669"/>
    <property type="project" value="TreeGrafter"/>
</dbReference>
<dbReference type="InterPro" id="IPR017911">
    <property type="entry name" value="MacB-like_ATP-bd"/>
</dbReference>
<dbReference type="CDD" id="cd03255">
    <property type="entry name" value="ABC_MJ0796_LolCDE_FtsE"/>
    <property type="match status" value="1"/>
</dbReference>
<protein>
    <submittedName>
        <fullName evidence="5">Macrolide export ATP-binding/permease protein MacB</fullName>
        <ecNumber evidence="5">3.6.3.-</ecNumber>
    </submittedName>
</protein>
<dbReference type="Proteomes" id="UP000273044">
    <property type="component" value="Chromosome"/>
</dbReference>
<keyword evidence="6" id="KW-1185">Reference proteome</keyword>
<dbReference type="AlphaFoldDB" id="A0A3S4XX68"/>
<dbReference type="EC" id="3.6.3.-" evidence="5"/>
<dbReference type="EMBL" id="LR134406">
    <property type="protein sequence ID" value="VEH69226.1"/>
    <property type="molecule type" value="Genomic_DNA"/>
</dbReference>
<dbReference type="SUPFAM" id="SSF52540">
    <property type="entry name" value="P-loop containing nucleoside triphosphate hydrolases"/>
    <property type="match status" value="1"/>
</dbReference>
<dbReference type="PANTHER" id="PTHR24220:SF685">
    <property type="entry name" value="ABC TRANSPORTER RELATED"/>
    <property type="match status" value="1"/>
</dbReference>
<evidence type="ECO:0000256" key="3">
    <source>
        <dbReference type="ARBA" id="ARBA00022840"/>
    </source>
</evidence>
<evidence type="ECO:0000256" key="2">
    <source>
        <dbReference type="ARBA" id="ARBA00022741"/>
    </source>
</evidence>
<evidence type="ECO:0000259" key="4">
    <source>
        <dbReference type="PROSITE" id="PS50893"/>
    </source>
</evidence>
<dbReference type="Gene3D" id="3.40.50.300">
    <property type="entry name" value="P-loop containing nucleotide triphosphate hydrolases"/>
    <property type="match status" value="1"/>
</dbReference>
<proteinExistence type="predicted"/>
<accession>A0A3S4XX68</accession>
<dbReference type="InterPro" id="IPR015854">
    <property type="entry name" value="ABC_transpr_LolD-like"/>
</dbReference>
<name>A0A3S4XX68_9ACTN</name>
<evidence type="ECO:0000313" key="6">
    <source>
        <dbReference type="Proteomes" id="UP000273044"/>
    </source>
</evidence>
<dbReference type="PROSITE" id="PS00211">
    <property type="entry name" value="ABC_TRANSPORTER_1"/>
    <property type="match status" value="1"/>
</dbReference>
<keyword evidence="1" id="KW-0813">Transport</keyword>
<keyword evidence="2" id="KW-0547">Nucleotide-binding</keyword>
<dbReference type="RefSeq" id="WP_061788205.1">
    <property type="nucleotide sequence ID" value="NZ_CAURRE010000078.1"/>
</dbReference>
<dbReference type="GO" id="GO:0022857">
    <property type="term" value="F:transmembrane transporter activity"/>
    <property type="evidence" value="ECO:0007669"/>
    <property type="project" value="TreeGrafter"/>
</dbReference>